<evidence type="ECO:0000313" key="3">
    <source>
        <dbReference type="Proteomes" id="UP001151760"/>
    </source>
</evidence>
<gene>
    <name evidence="2" type="ORF">Tco_1069978</name>
</gene>
<accession>A0ABQ5HK50</accession>
<reference evidence="2" key="1">
    <citation type="journal article" date="2022" name="Int. J. Mol. Sci.">
        <title>Draft Genome of Tanacetum Coccineum: Genomic Comparison of Closely Related Tanacetum-Family Plants.</title>
        <authorList>
            <person name="Yamashiro T."/>
            <person name="Shiraishi A."/>
            <person name="Nakayama K."/>
            <person name="Satake H."/>
        </authorList>
    </citation>
    <scope>NUCLEOTIDE SEQUENCE</scope>
</reference>
<feature type="region of interest" description="Disordered" evidence="1">
    <location>
        <begin position="87"/>
        <end position="108"/>
    </location>
</feature>
<feature type="compositionally biased region" description="Polar residues" evidence="1">
    <location>
        <begin position="174"/>
        <end position="192"/>
    </location>
</feature>
<dbReference type="Proteomes" id="UP001151760">
    <property type="component" value="Unassembled WGS sequence"/>
</dbReference>
<evidence type="ECO:0000256" key="1">
    <source>
        <dbReference type="SAM" id="MobiDB-lite"/>
    </source>
</evidence>
<comment type="caution">
    <text evidence="2">The sequence shown here is derived from an EMBL/GenBank/DDBJ whole genome shotgun (WGS) entry which is preliminary data.</text>
</comment>
<feature type="non-terminal residue" evidence="2">
    <location>
        <position position="218"/>
    </location>
</feature>
<sequence length="218" mass="24239">MFFEDDSRENVSCGRLCIRTSHKSIISEVINVIVVGVSYKVRIREVGIWSIDIQKQKEESDSNLSMNESDEVDMHDDLDILEEENATKMSNTKLNEGDASTNDSELGSCPPGCATSFGNMYVNENKKVKPHKEETSKNCKETIQDIDDVSIKDNMCQEYNGTQNNVRPEEENATKMSNTKLNEGDASTNDSELGSCPPRCATSFGSKRRIKSVSSSSD</sequence>
<dbReference type="EMBL" id="BQNB010019714">
    <property type="protein sequence ID" value="GJT88261.1"/>
    <property type="molecule type" value="Genomic_DNA"/>
</dbReference>
<protein>
    <submittedName>
        <fullName evidence="2">Uncharacterized protein</fullName>
    </submittedName>
</protein>
<feature type="compositionally biased region" description="Polar residues" evidence="1">
    <location>
        <begin position="87"/>
        <end position="105"/>
    </location>
</feature>
<name>A0ABQ5HK50_9ASTR</name>
<proteinExistence type="predicted"/>
<evidence type="ECO:0000313" key="2">
    <source>
        <dbReference type="EMBL" id="GJT88261.1"/>
    </source>
</evidence>
<reference evidence="2" key="2">
    <citation type="submission" date="2022-01" db="EMBL/GenBank/DDBJ databases">
        <authorList>
            <person name="Yamashiro T."/>
            <person name="Shiraishi A."/>
            <person name="Satake H."/>
            <person name="Nakayama K."/>
        </authorList>
    </citation>
    <scope>NUCLEOTIDE SEQUENCE</scope>
</reference>
<feature type="region of interest" description="Disordered" evidence="1">
    <location>
        <begin position="160"/>
        <end position="200"/>
    </location>
</feature>
<organism evidence="2 3">
    <name type="scientific">Tanacetum coccineum</name>
    <dbReference type="NCBI Taxonomy" id="301880"/>
    <lineage>
        <taxon>Eukaryota</taxon>
        <taxon>Viridiplantae</taxon>
        <taxon>Streptophyta</taxon>
        <taxon>Embryophyta</taxon>
        <taxon>Tracheophyta</taxon>
        <taxon>Spermatophyta</taxon>
        <taxon>Magnoliopsida</taxon>
        <taxon>eudicotyledons</taxon>
        <taxon>Gunneridae</taxon>
        <taxon>Pentapetalae</taxon>
        <taxon>asterids</taxon>
        <taxon>campanulids</taxon>
        <taxon>Asterales</taxon>
        <taxon>Asteraceae</taxon>
        <taxon>Asteroideae</taxon>
        <taxon>Anthemideae</taxon>
        <taxon>Anthemidinae</taxon>
        <taxon>Tanacetum</taxon>
    </lineage>
</organism>
<keyword evidence="3" id="KW-1185">Reference proteome</keyword>